<keyword evidence="3" id="KW-1185">Reference proteome</keyword>
<feature type="compositionally biased region" description="Low complexity" evidence="1">
    <location>
        <begin position="48"/>
        <end position="59"/>
    </location>
</feature>
<evidence type="ECO:0000313" key="2">
    <source>
        <dbReference type="EMBL" id="PTB53960.1"/>
    </source>
</evidence>
<accession>A0A2T4AA48</accession>
<protein>
    <submittedName>
        <fullName evidence="2">Uncharacterized protein</fullName>
    </submittedName>
</protein>
<dbReference type="GeneID" id="36627780"/>
<proteinExistence type="predicted"/>
<reference evidence="2 3" key="1">
    <citation type="submission" date="2016-07" db="EMBL/GenBank/DDBJ databases">
        <title>Multiple horizontal gene transfer events from other fungi enriched the ability of initially mycotrophic Trichoderma (Ascomycota) to feed on dead plant biomass.</title>
        <authorList>
            <consortium name="DOE Joint Genome Institute"/>
            <person name="Aerts A."/>
            <person name="Atanasova L."/>
            <person name="Chenthamara K."/>
            <person name="Zhang J."/>
            <person name="Grujic M."/>
            <person name="Henrissat B."/>
            <person name="Kuo A."/>
            <person name="Salamov A."/>
            <person name="Lipzen A."/>
            <person name="Labutti K."/>
            <person name="Barry K."/>
            <person name="Miao Y."/>
            <person name="Rahimi M.J."/>
            <person name="Shen Q."/>
            <person name="Grigoriev I.V."/>
            <person name="Kubicek C.P."/>
            <person name="Druzhinina I.S."/>
        </authorList>
    </citation>
    <scope>NUCLEOTIDE SEQUENCE [LARGE SCALE GENOMIC DNA]</scope>
    <source>
        <strain evidence="2 3">CBS 226.95</strain>
    </source>
</reference>
<dbReference type="EMBL" id="KZ679681">
    <property type="protein sequence ID" value="PTB53960.1"/>
    <property type="molecule type" value="Genomic_DNA"/>
</dbReference>
<feature type="region of interest" description="Disordered" evidence="1">
    <location>
        <begin position="205"/>
        <end position="224"/>
    </location>
</feature>
<name>A0A2T4AA48_TRIHA</name>
<evidence type="ECO:0000256" key="1">
    <source>
        <dbReference type="SAM" id="MobiDB-lite"/>
    </source>
</evidence>
<dbReference type="STRING" id="983964.A0A2T4AA48"/>
<gene>
    <name evidence="2" type="ORF">M431DRAFT_508995</name>
</gene>
<dbReference type="Proteomes" id="UP000241690">
    <property type="component" value="Unassembled WGS sequence"/>
</dbReference>
<sequence>MPIISTIDAETLVNQGLLSPANSDGVRRIHKRRLNRSSDEENQHLPLSPVSMISSSSQSDSDMYTTIPEELVSLATVKYLGYDDQTATQVWSKWIVKAPGNPVPESVSFDQFDLRFIDHVVAYSYALRGELDTDTDDDTQWIQVMNRCGINEDTQTAIMDPVFRQVRLTETCQFWIRNTVELRYEALQEVQAASREREQLIQRAAVRPGGSGSQGLSRGGANNRSISETLRMTPGFSQDTAMSAAALRAANAPGSLTIYRGTEKFRLDRLFDSNGNVDNIETLSSRPPTDFCGKASAYYFAVDRDVAIKYACYAKRRSDISSLVIVHATFKNSTIESLSEAEMQRVYWPSEEWKRIIFWSRRGKKLPSDLHKYRQASLIIGTIAGKPNTVYTNLDHHDEIPEEFVLKNSAGRNAVQYVFLNDEGEELLGKAEIKVFPLTSAEFHRYHREAQQNL</sequence>
<organism evidence="2 3">
    <name type="scientific">Trichoderma harzianum CBS 226.95</name>
    <dbReference type="NCBI Taxonomy" id="983964"/>
    <lineage>
        <taxon>Eukaryota</taxon>
        <taxon>Fungi</taxon>
        <taxon>Dikarya</taxon>
        <taxon>Ascomycota</taxon>
        <taxon>Pezizomycotina</taxon>
        <taxon>Sordariomycetes</taxon>
        <taxon>Hypocreomycetidae</taxon>
        <taxon>Hypocreales</taxon>
        <taxon>Hypocreaceae</taxon>
        <taxon>Trichoderma</taxon>
    </lineage>
</organism>
<feature type="region of interest" description="Disordered" evidence="1">
    <location>
        <begin position="33"/>
        <end position="59"/>
    </location>
</feature>
<dbReference type="AlphaFoldDB" id="A0A2T4AA48"/>
<evidence type="ECO:0000313" key="3">
    <source>
        <dbReference type="Proteomes" id="UP000241690"/>
    </source>
</evidence>
<dbReference type="RefSeq" id="XP_024773637.1">
    <property type="nucleotide sequence ID" value="XM_024919211.1"/>
</dbReference>